<keyword evidence="1" id="KW-0472">Membrane</keyword>
<keyword evidence="3" id="KW-1185">Reference proteome</keyword>
<dbReference type="Proteomes" id="UP000072660">
    <property type="component" value="Unassembled WGS sequence"/>
</dbReference>
<protein>
    <submittedName>
        <fullName evidence="2">Uncharacterized protein</fullName>
    </submittedName>
</protein>
<organism evidence="2 3">
    <name type="scientific">Ventosimonas gracilis</name>
    <dbReference type="NCBI Taxonomy" id="1680762"/>
    <lineage>
        <taxon>Bacteria</taxon>
        <taxon>Pseudomonadati</taxon>
        <taxon>Pseudomonadota</taxon>
        <taxon>Gammaproteobacteria</taxon>
        <taxon>Pseudomonadales</taxon>
        <taxon>Ventosimonadaceae</taxon>
        <taxon>Ventosimonas</taxon>
    </lineage>
</organism>
<evidence type="ECO:0000256" key="1">
    <source>
        <dbReference type="SAM" id="Phobius"/>
    </source>
</evidence>
<keyword evidence="1" id="KW-1133">Transmembrane helix</keyword>
<gene>
    <name evidence="2" type="ORF">AXE65_00240</name>
</gene>
<feature type="transmembrane region" description="Helical" evidence="1">
    <location>
        <begin position="86"/>
        <end position="106"/>
    </location>
</feature>
<evidence type="ECO:0000313" key="3">
    <source>
        <dbReference type="Proteomes" id="UP000072660"/>
    </source>
</evidence>
<dbReference type="EMBL" id="LSZO01000112">
    <property type="protein sequence ID" value="KXU38629.1"/>
    <property type="molecule type" value="Genomic_DNA"/>
</dbReference>
<keyword evidence="1" id="KW-0812">Transmembrane</keyword>
<name>A0A139SVM5_9GAMM</name>
<feature type="transmembrane region" description="Helical" evidence="1">
    <location>
        <begin position="55"/>
        <end position="77"/>
    </location>
</feature>
<reference evidence="2 3" key="1">
    <citation type="submission" date="2016-02" db="EMBL/GenBank/DDBJ databases">
        <authorList>
            <person name="Wen L."/>
            <person name="He K."/>
            <person name="Yang H."/>
        </authorList>
    </citation>
    <scope>NUCLEOTIDE SEQUENCE [LARGE SCALE GENOMIC DNA]</scope>
    <source>
        <strain evidence="2 3">CV58</strain>
    </source>
</reference>
<proteinExistence type="predicted"/>
<dbReference type="RefSeq" id="WP_068389019.1">
    <property type="nucleotide sequence ID" value="NZ_LSZO01000112.1"/>
</dbReference>
<feature type="transmembrane region" description="Helical" evidence="1">
    <location>
        <begin position="121"/>
        <end position="139"/>
    </location>
</feature>
<accession>A0A139SVM5</accession>
<dbReference type="AlphaFoldDB" id="A0A139SVM5"/>
<feature type="transmembrane region" description="Helical" evidence="1">
    <location>
        <begin position="12"/>
        <end position="35"/>
    </location>
</feature>
<comment type="caution">
    <text evidence="2">The sequence shown here is derived from an EMBL/GenBank/DDBJ whole genome shotgun (WGS) entry which is preliminary data.</text>
</comment>
<sequence>MFKQEADSNWPYRLVFFKVLLLPIIGGIIFLAGVMLYSWHNTGGIWRGFIERDSIVSVALGGALFFLPSAIAIALVVSGLRLYRSLLTSMSVSIMAAITHFLWWVFCDKYITPSLLVLESVYLLLPLTLAYAATAQLVLPKKEDDLF</sequence>
<evidence type="ECO:0000313" key="2">
    <source>
        <dbReference type="EMBL" id="KXU38629.1"/>
    </source>
</evidence>